<feature type="compositionally biased region" description="Basic and acidic residues" evidence="1">
    <location>
        <begin position="428"/>
        <end position="445"/>
    </location>
</feature>
<reference evidence="2 3" key="1">
    <citation type="submission" date="2017-03" db="EMBL/GenBank/DDBJ databases">
        <title>Widespread Adenine N6-methylation of Active Genes in Fungi.</title>
        <authorList>
            <consortium name="DOE Joint Genome Institute"/>
            <person name="Mondo S.J."/>
            <person name="Dannebaum R.O."/>
            <person name="Kuo R.C."/>
            <person name="Louie K.B."/>
            <person name="Bewick A.J."/>
            <person name="Labutti K."/>
            <person name="Haridas S."/>
            <person name="Kuo A."/>
            <person name="Salamov A."/>
            <person name="Ahrendt S.R."/>
            <person name="Lau R."/>
            <person name="Bowen B.P."/>
            <person name="Lipzen A."/>
            <person name="Sullivan W."/>
            <person name="Andreopoulos W.B."/>
            <person name="Clum A."/>
            <person name="Lindquist E."/>
            <person name="Daum C."/>
            <person name="Northen T.R."/>
            <person name="Ramamoorthy G."/>
            <person name="Schmitz R.J."/>
            <person name="Gryganskyi A."/>
            <person name="Culley D."/>
            <person name="Magnuson J."/>
            <person name="James T.Y."/>
            <person name="O'Malley M.A."/>
            <person name="Stajich J.E."/>
            <person name="Spatafora J.W."/>
            <person name="Visel A."/>
            <person name="Grigoriev I.V."/>
        </authorList>
    </citation>
    <scope>NUCLEOTIDE SEQUENCE [LARGE SCALE GENOMIC DNA]</scope>
    <source>
        <strain evidence="2 3">NRRL Y-17943</strain>
    </source>
</reference>
<feature type="region of interest" description="Disordered" evidence="1">
    <location>
        <begin position="85"/>
        <end position="468"/>
    </location>
</feature>
<dbReference type="EMBL" id="NBSH01000011">
    <property type="protein sequence ID" value="ORX35246.1"/>
    <property type="molecule type" value="Genomic_DNA"/>
</dbReference>
<organism evidence="2 3">
    <name type="scientific">Kockovaella imperatae</name>
    <dbReference type="NCBI Taxonomy" id="4999"/>
    <lineage>
        <taxon>Eukaryota</taxon>
        <taxon>Fungi</taxon>
        <taxon>Dikarya</taxon>
        <taxon>Basidiomycota</taxon>
        <taxon>Agaricomycotina</taxon>
        <taxon>Tremellomycetes</taxon>
        <taxon>Tremellales</taxon>
        <taxon>Cuniculitremaceae</taxon>
        <taxon>Kockovaella</taxon>
    </lineage>
</organism>
<feature type="compositionally biased region" description="Basic and acidic residues" evidence="1">
    <location>
        <begin position="600"/>
        <end position="638"/>
    </location>
</feature>
<feature type="region of interest" description="Disordered" evidence="1">
    <location>
        <begin position="582"/>
        <end position="638"/>
    </location>
</feature>
<gene>
    <name evidence="2" type="ORF">BD324DRAFT_84034</name>
</gene>
<dbReference type="InParanoid" id="A0A1Y1UCL7"/>
<feature type="compositionally biased region" description="Polar residues" evidence="1">
    <location>
        <begin position="1"/>
        <end position="11"/>
    </location>
</feature>
<feature type="region of interest" description="Disordered" evidence="1">
    <location>
        <begin position="1"/>
        <end position="38"/>
    </location>
</feature>
<dbReference type="GeneID" id="33561071"/>
<evidence type="ECO:0000313" key="2">
    <source>
        <dbReference type="EMBL" id="ORX35246.1"/>
    </source>
</evidence>
<feature type="compositionally biased region" description="Polar residues" evidence="1">
    <location>
        <begin position="266"/>
        <end position="279"/>
    </location>
</feature>
<feature type="compositionally biased region" description="Low complexity" evidence="1">
    <location>
        <begin position="184"/>
        <end position="199"/>
    </location>
</feature>
<dbReference type="OrthoDB" id="2586466at2759"/>
<name>A0A1Y1UCL7_9TREE</name>
<accession>A0A1Y1UCL7</accession>
<comment type="caution">
    <text evidence="2">The sequence shown here is derived from an EMBL/GenBank/DDBJ whole genome shotgun (WGS) entry which is preliminary data.</text>
</comment>
<protein>
    <submittedName>
        <fullName evidence="2">Uncharacterized protein</fullName>
    </submittedName>
</protein>
<dbReference type="Proteomes" id="UP000193218">
    <property type="component" value="Unassembled WGS sequence"/>
</dbReference>
<dbReference type="AlphaFoldDB" id="A0A1Y1UCL7"/>
<evidence type="ECO:0000313" key="3">
    <source>
        <dbReference type="Proteomes" id="UP000193218"/>
    </source>
</evidence>
<dbReference type="RefSeq" id="XP_021869436.1">
    <property type="nucleotide sequence ID" value="XM_022019262.1"/>
</dbReference>
<sequence>MLSNTSRSYSTGARYDSNGVSSVSHPARNGFKTYRPSLTEGHLRRAGLYDPLADSSFHNAPFHKHRKEKERAIQRAEVDQFLDPAFQNTGTEPDGEAGSLAGPSRHHAPRTAGGLAGGEKRPAGVRASTSLNKLRGPRTDTTAGRSGVYLDASGKIHDTEFDPFAGVSEMSRRKSQRRRSAFGTTTRKTSESSSSTSGSEVGADSQGASVNGSAARTPDAKGEEEVRIKMEMERRRQEEASSLAAAKRRSLVSERGSLGGGRYTPSLRSSDEAMTTAQSLAMDRLGLRSGSKSGGYTPSPLSPTFGQAGTATSTTSFFNGGNRYQPDITIDESSPQKTTQVFGSSYSTTHFGEAPRQKEKTPMSVSVHDKKITVTGFDAPVTPTPVSPEPAPSVARETRKITRGFSAPQGDTLRVPDSGRMSAASSRHSNESARPRLEELAREDIFPETPAQAKRREEKQRRAARSTGNIHSRVGSLAIDTALTARGGGRLLPEIEIVEDDDPRIVFPQDGKTTRVQTKHDHVIRGPFSHAINAQSQQGGGNGPAGLGLGGSGGSALGRPSSIDQVTLGAGGVAGGSKAGSTILDENGGYLPSRWAGGDRALRTTEDEKEKYRPREWGGKHGDAHGQPEEWRPSTKEQFRRQWKDLSTNARFSMFRAKKKLLRKAEL</sequence>
<feature type="compositionally biased region" description="Polar residues" evidence="1">
    <location>
        <begin position="331"/>
        <end position="350"/>
    </location>
</feature>
<feature type="compositionally biased region" description="Basic and acidic residues" evidence="1">
    <location>
        <begin position="218"/>
        <end position="239"/>
    </location>
</feature>
<proteinExistence type="predicted"/>
<keyword evidence="3" id="KW-1185">Reference proteome</keyword>
<feature type="compositionally biased region" description="Pro residues" evidence="1">
    <location>
        <begin position="382"/>
        <end position="391"/>
    </location>
</feature>
<feature type="compositionally biased region" description="Gly residues" evidence="1">
    <location>
        <begin position="538"/>
        <end position="556"/>
    </location>
</feature>
<feature type="region of interest" description="Disordered" evidence="1">
    <location>
        <begin position="533"/>
        <end position="563"/>
    </location>
</feature>
<evidence type="ECO:0000256" key="1">
    <source>
        <dbReference type="SAM" id="MobiDB-lite"/>
    </source>
</evidence>
<feature type="compositionally biased region" description="Polar residues" evidence="1">
    <location>
        <begin position="302"/>
        <end position="319"/>
    </location>
</feature>
<feature type="compositionally biased region" description="Basic and acidic residues" evidence="1">
    <location>
        <begin position="353"/>
        <end position="372"/>
    </location>
</feature>